<evidence type="ECO:0000256" key="1">
    <source>
        <dbReference type="SAM" id="Phobius"/>
    </source>
</evidence>
<dbReference type="EMBL" id="SLUB01000040">
    <property type="protein sequence ID" value="THE10747.1"/>
    <property type="molecule type" value="Genomic_DNA"/>
</dbReference>
<sequence length="238" mass="27727">MNDHLENQLRSMPTATLGLENKRRIHDRLMNYEEHPVQKTWKNMKWALPTIGSLVAVALLAFFIWTLPQNSFSHQAFLAEEHIVEIKELQEIERKIKLPTYAPFEIIEVEYFQQYLGPKDFGNGEGDPAPLEPVDPKLYVHNISYLSNEEPFKGIHLILSDSTAEEVDTKGYEPVELKNGIIAYYMFNGNAQMMYWTDEGVNYHLNLIAENKDKSIRKEPIPREEIIKIAESFRVYKK</sequence>
<dbReference type="Proteomes" id="UP000306477">
    <property type="component" value="Unassembled WGS sequence"/>
</dbReference>
<protein>
    <recommendedName>
        <fullName evidence="4">DUF4367 domain-containing protein</fullName>
    </recommendedName>
</protein>
<keyword evidence="1" id="KW-1133">Transmembrane helix</keyword>
<keyword evidence="3" id="KW-1185">Reference proteome</keyword>
<reference evidence="2 3" key="1">
    <citation type="journal article" date="2019" name="Indoor Air">
        <title>Impacts of indoor surface finishes on bacterial viability.</title>
        <authorList>
            <person name="Hu J."/>
            <person name="Maamar S.B."/>
            <person name="Glawe A.J."/>
            <person name="Gottel N."/>
            <person name="Gilbert J.A."/>
            <person name="Hartmann E.M."/>
        </authorList>
    </citation>
    <scope>NUCLEOTIDE SEQUENCE [LARGE SCALE GENOMIC DNA]</scope>
    <source>
        <strain evidence="2 3">AF060A6</strain>
    </source>
</reference>
<comment type="caution">
    <text evidence="2">The sequence shown here is derived from an EMBL/GenBank/DDBJ whole genome shotgun (WGS) entry which is preliminary data.</text>
</comment>
<dbReference type="AlphaFoldDB" id="A0A4S3PMJ1"/>
<dbReference type="RefSeq" id="WP_136380864.1">
    <property type="nucleotide sequence ID" value="NZ_SLUB01000040.1"/>
</dbReference>
<gene>
    <name evidence="2" type="ORF">E1I69_17535</name>
</gene>
<dbReference type="OrthoDB" id="2966815at2"/>
<evidence type="ECO:0000313" key="2">
    <source>
        <dbReference type="EMBL" id="THE10747.1"/>
    </source>
</evidence>
<keyword evidence="1" id="KW-0812">Transmembrane</keyword>
<evidence type="ECO:0000313" key="3">
    <source>
        <dbReference type="Proteomes" id="UP000306477"/>
    </source>
</evidence>
<accession>A0A4S3PMJ1</accession>
<evidence type="ECO:0008006" key="4">
    <source>
        <dbReference type="Google" id="ProtNLM"/>
    </source>
</evidence>
<organism evidence="2 3">
    <name type="scientific">Bacillus timonensis</name>
    <dbReference type="NCBI Taxonomy" id="1033734"/>
    <lineage>
        <taxon>Bacteria</taxon>
        <taxon>Bacillati</taxon>
        <taxon>Bacillota</taxon>
        <taxon>Bacilli</taxon>
        <taxon>Bacillales</taxon>
        <taxon>Bacillaceae</taxon>
        <taxon>Bacillus</taxon>
    </lineage>
</organism>
<proteinExistence type="predicted"/>
<feature type="transmembrane region" description="Helical" evidence="1">
    <location>
        <begin position="46"/>
        <end position="67"/>
    </location>
</feature>
<keyword evidence="1" id="KW-0472">Membrane</keyword>
<name>A0A4S3PMJ1_9BACI</name>